<dbReference type="AlphaFoldDB" id="A0A8R7K2B7"/>
<protein>
    <submittedName>
        <fullName evidence="1">Uncharacterized protein</fullName>
    </submittedName>
</protein>
<reference evidence="2" key="1">
    <citation type="journal article" date="2013" name="Nature">
        <title>Draft genome of the wheat A-genome progenitor Triticum urartu.</title>
        <authorList>
            <person name="Ling H.Q."/>
            <person name="Zhao S."/>
            <person name="Liu D."/>
            <person name="Wang J."/>
            <person name="Sun H."/>
            <person name="Zhang C."/>
            <person name="Fan H."/>
            <person name="Li D."/>
            <person name="Dong L."/>
            <person name="Tao Y."/>
            <person name="Gao C."/>
            <person name="Wu H."/>
            <person name="Li Y."/>
            <person name="Cui Y."/>
            <person name="Guo X."/>
            <person name="Zheng S."/>
            <person name="Wang B."/>
            <person name="Yu K."/>
            <person name="Liang Q."/>
            <person name="Yang W."/>
            <person name="Lou X."/>
            <person name="Chen J."/>
            <person name="Feng M."/>
            <person name="Jian J."/>
            <person name="Zhang X."/>
            <person name="Luo G."/>
            <person name="Jiang Y."/>
            <person name="Liu J."/>
            <person name="Wang Z."/>
            <person name="Sha Y."/>
            <person name="Zhang B."/>
            <person name="Wu H."/>
            <person name="Tang D."/>
            <person name="Shen Q."/>
            <person name="Xue P."/>
            <person name="Zou S."/>
            <person name="Wang X."/>
            <person name="Liu X."/>
            <person name="Wang F."/>
            <person name="Yang Y."/>
            <person name="An X."/>
            <person name="Dong Z."/>
            <person name="Zhang K."/>
            <person name="Zhang X."/>
            <person name="Luo M.C."/>
            <person name="Dvorak J."/>
            <person name="Tong Y."/>
            <person name="Wang J."/>
            <person name="Yang H."/>
            <person name="Li Z."/>
            <person name="Wang D."/>
            <person name="Zhang A."/>
            <person name="Wang J."/>
        </authorList>
    </citation>
    <scope>NUCLEOTIDE SEQUENCE</scope>
    <source>
        <strain evidence="2">cv. G1812</strain>
    </source>
</reference>
<evidence type="ECO:0000313" key="1">
    <source>
        <dbReference type="EnsemblPlants" id="TuG1812G0100003558.01.T01.cds470041"/>
    </source>
</evidence>
<dbReference type="EnsemblPlants" id="TuG1812G0100003558.01.T01">
    <property type="protein sequence ID" value="TuG1812G0100003558.01.T01.cds470041"/>
    <property type="gene ID" value="TuG1812G0100003558.01"/>
</dbReference>
<reference evidence="1" key="3">
    <citation type="submission" date="2022-06" db="UniProtKB">
        <authorList>
            <consortium name="EnsemblPlants"/>
        </authorList>
    </citation>
    <scope>IDENTIFICATION</scope>
</reference>
<evidence type="ECO:0000313" key="2">
    <source>
        <dbReference type="Proteomes" id="UP000015106"/>
    </source>
</evidence>
<sequence length="119" mass="13395">SQYLHHCRSSNLRLTTVAINRAVLRSTRLPLATTERAVLQPLTDELLIQLASPIVRLDCACRSTVVDQRHQMSAAAARAAAAPETLETPRPRGPAAAPQCLCEWSTWWWWWHPAWPVYG</sequence>
<dbReference type="Proteomes" id="UP000015106">
    <property type="component" value="Chromosome 1"/>
</dbReference>
<organism evidence="1 2">
    <name type="scientific">Triticum urartu</name>
    <name type="common">Red wild einkorn</name>
    <name type="synonym">Crithodium urartu</name>
    <dbReference type="NCBI Taxonomy" id="4572"/>
    <lineage>
        <taxon>Eukaryota</taxon>
        <taxon>Viridiplantae</taxon>
        <taxon>Streptophyta</taxon>
        <taxon>Embryophyta</taxon>
        <taxon>Tracheophyta</taxon>
        <taxon>Spermatophyta</taxon>
        <taxon>Magnoliopsida</taxon>
        <taxon>Liliopsida</taxon>
        <taxon>Poales</taxon>
        <taxon>Poaceae</taxon>
        <taxon>BOP clade</taxon>
        <taxon>Pooideae</taxon>
        <taxon>Triticodae</taxon>
        <taxon>Triticeae</taxon>
        <taxon>Triticinae</taxon>
        <taxon>Triticum</taxon>
    </lineage>
</organism>
<name>A0A8R7K2B7_TRIUA</name>
<reference evidence="1" key="2">
    <citation type="submission" date="2018-03" db="EMBL/GenBank/DDBJ databases">
        <title>The Triticum urartu genome reveals the dynamic nature of wheat genome evolution.</title>
        <authorList>
            <person name="Ling H."/>
            <person name="Ma B."/>
            <person name="Shi X."/>
            <person name="Liu H."/>
            <person name="Dong L."/>
            <person name="Sun H."/>
            <person name="Cao Y."/>
            <person name="Gao Q."/>
            <person name="Zheng S."/>
            <person name="Li Y."/>
            <person name="Yu Y."/>
            <person name="Du H."/>
            <person name="Qi M."/>
            <person name="Li Y."/>
            <person name="Yu H."/>
            <person name="Cui Y."/>
            <person name="Wang N."/>
            <person name="Chen C."/>
            <person name="Wu H."/>
            <person name="Zhao Y."/>
            <person name="Zhang J."/>
            <person name="Li Y."/>
            <person name="Zhou W."/>
            <person name="Zhang B."/>
            <person name="Hu W."/>
            <person name="Eijk M."/>
            <person name="Tang J."/>
            <person name="Witsenboer H."/>
            <person name="Zhao S."/>
            <person name="Li Z."/>
            <person name="Zhang A."/>
            <person name="Wang D."/>
            <person name="Liang C."/>
        </authorList>
    </citation>
    <scope>NUCLEOTIDE SEQUENCE [LARGE SCALE GENOMIC DNA]</scope>
    <source>
        <strain evidence="1">cv. G1812</strain>
    </source>
</reference>
<keyword evidence="2" id="KW-1185">Reference proteome</keyword>
<accession>A0A8R7K2B7</accession>
<dbReference type="Gramene" id="TuG1812G0100003558.01.T01">
    <property type="protein sequence ID" value="TuG1812G0100003558.01.T01.cds470041"/>
    <property type="gene ID" value="TuG1812G0100003558.01"/>
</dbReference>
<proteinExistence type="predicted"/>